<dbReference type="Proteomes" id="UP000581135">
    <property type="component" value="Unassembled WGS sequence"/>
</dbReference>
<dbReference type="EMBL" id="JACHXA010000002">
    <property type="protein sequence ID" value="MBB3064487.1"/>
    <property type="molecule type" value="Genomic_DNA"/>
</dbReference>
<evidence type="ECO:0000256" key="3">
    <source>
        <dbReference type="ARBA" id="ARBA00023163"/>
    </source>
</evidence>
<keyword evidence="1" id="KW-0805">Transcription regulation</keyword>
<dbReference type="InterPro" id="IPR023187">
    <property type="entry name" value="Tscrpt_reg_MarR-type_CS"/>
</dbReference>
<evidence type="ECO:0000313" key="5">
    <source>
        <dbReference type="EMBL" id="MBB3064487.1"/>
    </source>
</evidence>
<dbReference type="PANTHER" id="PTHR33164:SF104">
    <property type="entry name" value="TRANSCRIPTIONAL REGULATORY PROTEIN"/>
    <property type="match status" value="1"/>
</dbReference>
<reference evidence="5 6" key="1">
    <citation type="submission" date="2020-08" db="EMBL/GenBank/DDBJ databases">
        <title>Genomic Encyclopedia of Type Strains, Phase III (KMG-III): the genomes of soil and plant-associated and newly described type strains.</title>
        <authorList>
            <person name="Whitman W."/>
        </authorList>
    </citation>
    <scope>NUCLEOTIDE SEQUENCE [LARGE SCALE GENOMIC DNA]</scope>
    <source>
        <strain evidence="5 6">CECT 8803</strain>
    </source>
</reference>
<dbReference type="SUPFAM" id="SSF46785">
    <property type="entry name" value="Winged helix' DNA-binding domain"/>
    <property type="match status" value="1"/>
</dbReference>
<name>A0A839SNK7_9PROT</name>
<dbReference type="AlphaFoldDB" id="A0A839SNK7"/>
<evidence type="ECO:0000256" key="2">
    <source>
        <dbReference type="ARBA" id="ARBA00023125"/>
    </source>
</evidence>
<evidence type="ECO:0000313" key="6">
    <source>
        <dbReference type="Proteomes" id="UP000581135"/>
    </source>
</evidence>
<keyword evidence="6" id="KW-1185">Reference proteome</keyword>
<evidence type="ECO:0000259" key="4">
    <source>
        <dbReference type="PROSITE" id="PS50995"/>
    </source>
</evidence>
<dbReference type="PRINTS" id="PR00598">
    <property type="entry name" value="HTHMARR"/>
</dbReference>
<dbReference type="RefSeq" id="WP_183415312.1">
    <property type="nucleotide sequence ID" value="NZ_JACHXA010000002.1"/>
</dbReference>
<dbReference type="PANTHER" id="PTHR33164">
    <property type="entry name" value="TRANSCRIPTIONAL REGULATOR, MARR FAMILY"/>
    <property type="match status" value="1"/>
</dbReference>
<dbReference type="InterPro" id="IPR036390">
    <property type="entry name" value="WH_DNA-bd_sf"/>
</dbReference>
<dbReference type="Gene3D" id="1.10.10.10">
    <property type="entry name" value="Winged helix-like DNA-binding domain superfamily/Winged helix DNA-binding domain"/>
    <property type="match status" value="1"/>
</dbReference>
<accession>A0A839SNK7</accession>
<protein>
    <submittedName>
        <fullName evidence="5">DNA-binding MarR family transcriptional regulator</fullName>
    </submittedName>
</protein>
<dbReference type="GO" id="GO:0006950">
    <property type="term" value="P:response to stress"/>
    <property type="evidence" value="ECO:0007669"/>
    <property type="project" value="TreeGrafter"/>
</dbReference>
<keyword evidence="3" id="KW-0804">Transcription</keyword>
<dbReference type="GO" id="GO:0003700">
    <property type="term" value="F:DNA-binding transcription factor activity"/>
    <property type="evidence" value="ECO:0007669"/>
    <property type="project" value="InterPro"/>
</dbReference>
<keyword evidence="2 5" id="KW-0238">DNA-binding</keyword>
<dbReference type="Pfam" id="PF12802">
    <property type="entry name" value="MarR_2"/>
    <property type="match status" value="1"/>
</dbReference>
<gene>
    <name evidence="5" type="ORF">FHR98_000759</name>
</gene>
<feature type="domain" description="HTH marR-type" evidence="4">
    <location>
        <begin position="1"/>
        <end position="145"/>
    </location>
</feature>
<organism evidence="5 6">
    <name type="scientific">Limibacillus halophilus</name>
    <dbReference type="NCBI Taxonomy" id="1579333"/>
    <lineage>
        <taxon>Bacteria</taxon>
        <taxon>Pseudomonadati</taxon>
        <taxon>Pseudomonadota</taxon>
        <taxon>Alphaproteobacteria</taxon>
        <taxon>Rhodospirillales</taxon>
        <taxon>Rhodovibrionaceae</taxon>
        <taxon>Limibacillus</taxon>
    </lineage>
</organism>
<dbReference type="InterPro" id="IPR000835">
    <property type="entry name" value="HTH_MarR-typ"/>
</dbReference>
<dbReference type="SMART" id="SM00347">
    <property type="entry name" value="HTH_MARR"/>
    <property type="match status" value="1"/>
</dbReference>
<dbReference type="GO" id="GO:0003677">
    <property type="term" value="F:DNA binding"/>
    <property type="evidence" value="ECO:0007669"/>
    <property type="project" value="UniProtKB-KW"/>
</dbReference>
<dbReference type="PROSITE" id="PS50995">
    <property type="entry name" value="HTH_MARR_2"/>
    <property type="match status" value="1"/>
</dbReference>
<dbReference type="InterPro" id="IPR036388">
    <property type="entry name" value="WH-like_DNA-bd_sf"/>
</dbReference>
<comment type="caution">
    <text evidence="5">The sequence shown here is derived from an EMBL/GenBank/DDBJ whole genome shotgun (WGS) entry which is preliminary data.</text>
</comment>
<sequence length="150" mass="17009">MTKLPNQETIDAWALLLRSQQSVLAAVEHDLKAAGFPPLSWYDILLELKRASPRLLTARELEKEVLLPQYNISRLLDRLEKAGYLLREASPDDGRANLLRMTEDGRALLKRMWPAYGVAIQRRMGDRLSSTEITSLAAVLRRLVDRKAGT</sequence>
<dbReference type="InterPro" id="IPR039422">
    <property type="entry name" value="MarR/SlyA-like"/>
</dbReference>
<dbReference type="PROSITE" id="PS01117">
    <property type="entry name" value="HTH_MARR_1"/>
    <property type="match status" value="1"/>
</dbReference>
<proteinExistence type="predicted"/>
<evidence type="ECO:0000256" key="1">
    <source>
        <dbReference type="ARBA" id="ARBA00023015"/>
    </source>
</evidence>